<dbReference type="HOGENOM" id="CLU_000288_36_2_0"/>
<name>M1Z2Z8_NITG3</name>
<comment type="caution">
    <text evidence="1">The sequence shown here is derived from an EMBL/GenBank/DDBJ whole genome shotgun (WGS) entry which is preliminary data.</text>
</comment>
<dbReference type="InterPro" id="IPR006597">
    <property type="entry name" value="Sel1-like"/>
</dbReference>
<keyword evidence="2" id="KW-1185">Reference proteome</keyword>
<gene>
    <name evidence="1" type="ORF">NITGR_90019</name>
</gene>
<accession>M1Z2Z8</accession>
<dbReference type="Gene3D" id="1.25.40.10">
    <property type="entry name" value="Tetratricopeptide repeat domain"/>
    <property type="match status" value="2"/>
</dbReference>
<evidence type="ECO:0000313" key="1">
    <source>
        <dbReference type="EMBL" id="CCQ91880.1"/>
    </source>
</evidence>
<dbReference type="InterPro" id="IPR050767">
    <property type="entry name" value="Sel1_AlgK"/>
</dbReference>
<dbReference type="AlphaFoldDB" id="M1Z2Z8"/>
<evidence type="ECO:0008006" key="3">
    <source>
        <dbReference type="Google" id="ProtNLM"/>
    </source>
</evidence>
<dbReference type="Pfam" id="PF08238">
    <property type="entry name" value="Sel1"/>
    <property type="match status" value="5"/>
</dbReference>
<dbReference type="SUPFAM" id="SSF81901">
    <property type="entry name" value="HCP-like"/>
    <property type="match status" value="1"/>
</dbReference>
<dbReference type="PANTHER" id="PTHR11102">
    <property type="entry name" value="SEL-1-LIKE PROTEIN"/>
    <property type="match status" value="1"/>
</dbReference>
<sequence length="324" mass="38291">MQQITFEANSLQLPKFFIAITVILIFITPLNAQEHKCNAFEAYKHSEYGKLRSCANQGNADAQWLLGFMYLRGENFSKDLKKSLEWFRKAAKSFREAAEQGSSMAQAKLGRIYDRRELHNINSFDWSQDWSQEKYNELVSKENKEAYHWYRKAADQGNNVLAQYLLGELFEDDNIWWPSQDYAEAIKWYRKAADQDFPIAQFKLGYMYEYGIGMPQNYREAIKWYREAAKREVAKLPIELEFWNHLFSEYSFGNAFNSLGLMYSNGKGFPQDYIKAHMWFNIGSAMGYSFGRINRDQVEKLMTKEQVAEAQRLAREWMEKHRKN</sequence>
<reference evidence="1 2" key="1">
    <citation type="journal article" date="2013" name="Front. Microbiol.">
        <title>The genome of Nitrospina gracilis illuminates the metabolism and evolution of the major marine nitrite oxidizer.</title>
        <authorList>
            <person name="Luecker S."/>
            <person name="Nowka B."/>
            <person name="Rattei T."/>
            <person name="Spieck E."/>
            <person name="and Daims H."/>
        </authorList>
    </citation>
    <scope>NUCLEOTIDE SEQUENCE [LARGE SCALE GENOMIC DNA]</scope>
    <source>
        <strain evidence="1 2">3/211</strain>
    </source>
</reference>
<dbReference type="RefSeq" id="WP_005011178.1">
    <property type="nucleotide sequence ID" value="NZ_HG422173.1"/>
</dbReference>
<proteinExistence type="predicted"/>
<dbReference type="SMART" id="SM00671">
    <property type="entry name" value="SEL1"/>
    <property type="match status" value="5"/>
</dbReference>
<dbReference type="InterPro" id="IPR011990">
    <property type="entry name" value="TPR-like_helical_dom_sf"/>
</dbReference>
<dbReference type="PANTHER" id="PTHR11102:SF160">
    <property type="entry name" value="ERAD-ASSOCIATED E3 UBIQUITIN-PROTEIN LIGASE COMPONENT HRD3"/>
    <property type="match status" value="1"/>
</dbReference>
<protein>
    <recommendedName>
        <fullName evidence="3">Beta-lactamase</fullName>
    </recommendedName>
</protein>
<organism evidence="1 2">
    <name type="scientific">Nitrospina gracilis (strain 3/211)</name>
    <dbReference type="NCBI Taxonomy" id="1266370"/>
    <lineage>
        <taxon>Bacteria</taxon>
        <taxon>Pseudomonadati</taxon>
        <taxon>Nitrospinota/Tectimicrobiota group</taxon>
        <taxon>Nitrospinota</taxon>
        <taxon>Nitrospinia</taxon>
        <taxon>Nitrospinales</taxon>
        <taxon>Nitrospinaceae</taxon>
        <taxon>Nitrospina</taxon>
    </lineage>
</organism>
<dbReference type="STRING" id="1266370.NITGR_90019"/>
<evidence type="ECO:0000313" key="2">
    <source>
        <dbReference type="Proteomes" id="UP000011704"/>
    </source>
</evidence>
<dbReference type="EMBL" id="CAQJ01000099">
    <property type="protein sequence ID" value="CCQ91880.1"/>
    <property type="molecule type" value="Genomic_DNA"/>
</dbReference>
<dbReference type="OrthoDB" id="9790300at2"/>
<dbReference type="InParanoid" id="M1Z2Z8"/>
<dbReference type="Proteomes" id="UP000011704">
    <property type="component" value="Unassembled WGS sequence"/>
</dbReference>